<dbReference type="OrthoDB" id="9807416at2"/>
<dbReference type="AlphaFoldDB" id="A0A095UTT2"/>
<comment type="subcellular location">
    <subcellularLocation>
        <location evidence="2 15 17">Cytoplasm</location>
    </subcellularLocation>
</comment>
<dbReference type="GO" id="GO:0002939">
    <property type="term" value="P:tRNA N1-guanine methylation"/>
    <property type="evidence" value="ECO:0007669"/>
    <property type="project" value="TreeGrafter"/>
</dbReference>
<evidence type="ECO:0000256" key="11">
    <source>
        <dbReference type="ARBA" id="ARBA00022694"/>
    </source>
</evidence>
<comment type="subunit">
    <text evidence="4 15 17">Homodimer.</text>
</comment>
<dbReference type="Gene3D" id="1.10.1270.20">
    <property type="entry name" value="tRNA(m1g37)methyltransferase, domain 2"/>
    <property type="match status" value="1"/>
</dbReference>
<dbReference type="Pfam" id="PF01746">
    <property type="entry name" value="tRNA_m1G_MT"/>
    <property type="match status" value="1"/>
</dbReference>
<dbReference type="RefSeq" id="WP_035230101.1">
    <property type="nucleotide sequence ID" value="NZ_ARXV01000002.1"/>
</dbReference>
<evidence type="ECO:0000256" key="7">
    <source>
        <dbReference type="ARBA" id="ARBA00022490"/>
    </source>
</evidence>
<feature type="domain" description="tRNA methyltransferase TRMD/TRM10-type" evidence="18">
    <location>
        <begin position="10"/>
        <end position="234"/>
    </location>
</feature>
<evidence type="ECO:0000256" key="15">
    <source>
        <dbReference type="HAMAP-Rule" id="MF_00605"/>
    </source>
</evidence>
<evidence type="ECO:0000313" key="20">
    <source>
        <dbReference type="Proteomes" id="UP000029444"/>
    </source>
</evidence>
<keyword evidence="10 15" id="KW-0949">S-adenosyl-L-methionine</keyword>
<comment type="caution">
    <text evidence="19">The sequence shown here is derived from an EMBL/GenBank/DDBJ whole genome shotgun (WGS) entry which is preliminary data.</text>
</comment>
<keyword evidence="7 15" id="KW-0963">Cytoplasm</keyword>
<evidence type="ECO:0000256" key="2">
    <source>
        <dbReference type="ARBA" id="ARBA00004496"/>
    </source>
</evidence>
<evidence type="ECO:0000256" key="3">
    <source>
        <dbReference type="ARBA" id="ARBA00007630"/>
    </source>
</evidence>
<dbReference type="FunFam" id="3.40.1280.10:FF:000001">
    <property type="entry name" value="tRNA (guanine-N(1)-)-methyltransferase"/>
    <property type="match status" value="1"/>
</dbReference>
<evidence type="ECO:0000256" key="6">
    <source>
        <dbReference type="ARBA" id="ARBA00014679"/>
    </source>
</evidence>
<evidence type="ECO:0000256" key="9">
    <source>
        <dbReference type="ARBA" id="ARBA00022679"/>
    </source>
</evidence>
<comment type="function">
    <text evidence="1 15 17">Specifically methylates guanosine-37 in various tRNAs.</text>
</comment>
<evidence type="ECO:0000256" key="16">
    <source>
        <dbReference type="PIRSR" id="PIRSR000386-1"/>
    </source>
</evidence>
<evidence type="ECO:0000313" key="19">
    <source>
        <dbReference type="EMBL" id="KGD65960.1"/>
    </source>
</evidence>
<feature type="binding site" evidence="15 16">
    <location>
        <begin position="139"/>
        <end position="144"/>
    </location>
    <ligand>
        <name>S-adenosyl-L-methionine</name>
        <dbReference type="ChEBI" id="CHEBI:59789"/>
    </ligand>
</feature>
<evidence type="ECO:0000256" key="12">
    <source>
        <dbReference type="ARBA" id="ARBA00029736"/>
    </source>
</evidence>
<dbReference type="PIRSF" id="PIRSF000386">
    <property type="entry name" value="tRNA_mtase"/>
    <property type="match status" value="1"/>
</dbReference>
<keyword evidence="9 15" id="KW-0808">Transferase</keyword>
<dbReference type="GO" id="GO:0005829">
    <property type="term" value="C:cytosol"/>
    <property type="evidence" value="ECO:0007669"/>
    <property type="project" value="TreeGrafter"/>
</dbReference>
<dbReference type="FunFam" id="1.10.1270.20:FF:000001">
    <property type="entry name" value="tRNA (guanine-N(1)-)-methyltransferase"/>
    <property type="match status" value="1"/>
</dbReference>
<evidence type="ECO:0000256" key="5">
    <source>
        <dbReference type="ARBA" id="ARBA00012807"/>
    </source>
</evidence>
<proteinExistence type="inferred from homology"/>
<dbReference type="STRING" id="1177154.Y5S_00432"/>
<sequence>MTTDSTPYTVTLVTLFPEMARAITDFGVTRRAVDNGQLQVETVNPRDFTEDRHRTVDDRPFGGGPGMVMKVDPLAKALQSARAANPAATVIYLSPQGQPLTQAKAEALAKQPGLVLLAGRYEGVDERLLDAEVDEQISIGDYVLSGGELPALVLIDAVSRLIPGVLGHQDSAEQDSFSGEFENLLDCPHYTRPEVYNGQAVPPVLLSGNHELIRRWRLKQALGRTWQQRPDLLERRRARGLSKEEQQLLDEYIAEQSSHTAKPNE</sequence>
<evidence type="ECO:0000256" key="13">
    <source>
        <dbReference type="ARBA" id="ARBA00033392"/>
    </source>
</evidence>
<accession>A0A095UTT2</accession>
<name>A0A095UTT2_9GAMM</name>
<evidence type="ECO:0000256" key="17">
    <source>
        <dbReference type="RuleBase" id="RU003464"/>
    </source>
</evidence>
<dbReference type="InterPro" id="IPR002649">
    <property type="entry name" value="tRNA_m1G_MeTrfase_TrmD"/>
</dbReference>
<keyword evidence="20" id="KW-1185">Reference proteome</keyword>
<organism evidence="19 20">
    <name type="scientific">Alcanivorax nanhaiticus</name>
    <dbReference type="NCBI Taxonomy" id="1177154"/>
    <lineage>
        <taxon>Bacteria</taxon>
        <taxon>Pseudomonadati</taxon>
        <taxon>Pseudomonadota</taxon>
        <taxon>Gammaproteobacteria</taxon>
        <taxon>Oceanospirillales</taxon>
        <taxon>Alcanivoracaceae</taxon>
        <taxon>Alcanivorax</taxon>
    </lineage>
</organism>
<keyword evidence="11 15" id="KW-0819">tRNA processing</keyword>
<dbReference type="CDD" id="cd18080">
    <property type="entry name" value="TrmD-like"/>
    <property type="match status" value="1"/>
</dbReference>
<evidence type="ECO:0000256" key="1">
    <source>
        <dbReference type="ARBA" id="ARBA00002634"/>
    </source>
</evidence>
<dbReference type="InterPro" id="IPR029028">
    <property type="entry name" value="Alpha/beta_knot_MTases"/>
</dbReference>
<dbReference type="NCBIfam" id="TIGR00088">
    <property type="entry name" value="trmD"/>
    <property type="match status" value="1"/>
</dbReference>
<dbReference type="Proteomes" id="UP000029444">
    <property type="component" value="Unassembled WGS sequence"/>
</dbReference>
<dbReference type="eggNOG" id="COG0336">
    <property type="taxonomic scope" value="Bacteria"/>
</dbReference>
<evidence type="ECO:0000256" key="4">
    <source>
        <dbReference type="ARBA" id="ARBA00011738"/>
    </source>
</evidence>
<dbReference type="HAMAP" id="MF_00605">
    <property type="entry name" value="TrmD"/>
    <property type="match status" value="1"/>
</dbReference>
<dbReference type="NCBIfam" id="NF000648">
    <property type="entry name" value="PRK00026.1"/>
    <property type="match status" value="1"/>
</dbReference>
<keyword evidence="8 15" id="KW-0489">Methyltransferase</keyword>
<dbReference type="EMBL" id="ARXV01000002">
    <property type="protein sequence ID" value="KGD65960.1"/>
    <property type="molecule type" value="Genomic_DNA"/>
</dbReference>
<dbReference type="SUPFAM" id="SSF75217">
    <property type="entry name" value="alpha/beta knot"/>
    <property type="match status" value="1"/>
</dbReference>
<dbReference type="PANTHER" id="PTHR46417:SF1">
    <property type="entry name" value="TRNA (GUANINE-N(1)-)-METHYLTRANSFERASE"/>
    <property type="match status" value="1"/>
</dbReference>
<dbReference type="PATRIC" id="fig|1177154.3.peg.437"/>
<reference evidence="19 20" key="1">
    <citation type="submission" date="2012-09" db="EMBL/GenBank/DDBJ databases">
        <title>Genome Sequence of alkane-degrading Bacterium Alcanivorax sp. 19-m-6.</title>
        <authorList>
            <person name="Lai Q."/>
            <person name="Shao Z."/>
        </authorList>
    </citation>
    <scope>NUCLEOTIDE SEQUENCE [LARGE SCALE GENOMIC DNA]</scope>
    <source>
        <strain evidence="19 20">19-m-6</strain>
    </source>
</reference>
<dbReference type="EC" id="2.1.1.228" evidence="5 15"/>
<dbReference type="InterPro" id="IPR029026">
    <property type="entry name" value="tRNA_m1G_MTases_N"/>
</dbReference>
<comment type="catalytic activity">
    <reaction evidence="14 15 17">
        <text>guanosine(37) in tRNA + S-adenosyl-L-methionine = N(1)-methylguanosine(37) in tRNA + S-adenosyl-L-homocysteine + H(+)</text>
        <dbReference type="Rhea" id="RHEA:36899"/>
        <dbReference type="Rhea" id="RHEA-COMP:10145"/>
        <dbReference type="Rhea" id="RHEA-COMP:10147"/>
        <dbReference type="ChEBI" id="CHEBI:15378"/>
        <dbReference type="ChEBI" id="CHEBI:57856"/>
        <dbReference type="ChEBI" id="CHEBI:59789"/>
        <dbReference type="ChEBI" id="CHEBI:73542"/>
        <dbReference type="ChEBI" id="CHEBI:74269"/>
        <dbReference type="EC" id="2.1.1.228"/>
    </reaction>
</comment>
<evidence type="ECO:0000256" key="14">
    <source>
        <dbReference type="ARBA" id="ARBA00047783"/>
    </source>
</evidence>
<gene>
    <name evidence="15" type="primary">trmD</name>
    <name evidence="19" type="ORF">Y5S_00432</name>
</gene>
<dbReference type="Gene3D" id="3.40.1280.10">
    <property type="match status" value="1"/>
</dbReference>
<evidence type="ECO:0000256" key="10">
    <source>
        <dbReference type="ARBA" id="ARBA00022691"/>
    </source>
</evidence>
<protein>
    <recommendedName>
        <fullName evidence="6 15">tRNA (guanine-N(1)-)-methyltransferase</fullName>
        <ecNumber evidence="5 15">2.1.1.228</ecNumber>
    </recommendedName>
    <alternativeName>
        <fullName evidence="12 15">M1G-methyltransferase</fullName>
    </alternativeName>
    <alternativeName>
        <fullName evidence="13 15">tRNA [GM37] methyltransferase</fullName>
    </alternativeName>
</protein>
<dbReference type="GO" id="GO:0052906">
    <property type="term" value="F:tRNA (guanine(37)-N1)-methyltransferase activity"/>
    <property type="evidence" value="ECO:0007669"/>
    <property type="project" value="UniProtKB-UniRule"/>
</dbReference>
<evidence type="ECO:0000259" key="18">
    <source>
        <dbReference type="Pfam" id="PF01746"/>
    </source>
</evidence>
<dbReference type="InterPro" id="IPR023148">
    <property type="entry name" value="tRNA_m1G_MeTrfase_C_sf"/>
</dbReference>
<evidence type="ECO:0000256" key="8">
    <source>
        <dbReference type="ARBA" id="ARBA00022603"/>
    </source>
</evidence>
<dbReference type="PANTHER" id="PTHR46417">
    <property type="entry name" value="TRNA (GUANINE-N(1)-)-METHYLTRANSFERASE"/>
    <property type="match status" value="1"/>
</dbReference>
<dbReference type="InterPro" id="IPR016009">
    <property type="entry name" value="tRNA_MeTrfase_TRMD/TRM10"/>
</dbReference>
<comment type="similarity">
    <text evidence="3 15 17">Belongs to the RNA methyltransferase TrmD family.</text>
</comment>
<feature type="binding site" evidence="15 16">
    <location>
        <position position="119"/>
    </location>
    <ligand>
        <name>S-adenosyl-L-methionine</name>
        <dbReference type="ChEBI" id="CHEBI:59789"/>
    </ligand>
</feature>